<organism evidence="2 3">
    <name type="scientific">Mycolicibacterium hodleri</name>
    <dbReference type="NCBI Taxonomy" id="49897"/>
    <lineage>
        <taxon>Bacteria</taxon>
        <taxon>Bacillati</taxon>
        <taxon>Actinomycetota</taxon>
        <taxon>Actinomycetes</taxon>
        <taxon>Mycobacteriales</taxon>
        <taxon>Mycobacteriaceae</taxon>
        <taxon>Mycolicibacterium</taxon>
    </lineage>
</organism>
<dbReference type="EMBL" id="VIFX01000002">
    <property type="protein sequence ID" value="TQR88430.1"/>
    <property type="molecule type" value="Genomic_DNA"/>
</dbReference>
<proteinExistence type="predicted"/>
<reference evidence="2 3" key="1">
    <citation type="submission" date="2018-10" db="EMBL/GenBank/DDBJ databases">
        <title>Draft genome of Mycobacterium hodleri strain B.</title>
        <authorList>
            <person name="Amande T.J."/>
            <person name="Mcgenity T.J."/>
        </authorList>
    </citation>
    <scope>NUCLEOTIDE SEQUENCE [LARGE SCALE GENOMIC DNA]</scope>
    <source>
        <strain evidence="2 3">B</strain>
    </source>
</reference>
<dbReference type="AlphaFoldDB" id="A0A544W867"/>
<accession>A0A544W867</accession>
<dbReference type="SUPFAM" id="SSF69754">
    <property type="entry name" value="Ribosome binding protein Y (YfiA homologue)"/>
    <property type="match status" value="1"/>
</dbReference>
<evidence type="ECO:0000313" key="2">
    <source>
        <dbReference type="EMBL" id="TQR88430.1"/>
    </source>
</evidence>
<evidence type="ECO:0008006" key="4">
    <source>
        <dbReference type="Google" id="ProtNLM"/>
    </source>
</evidence>
<comment type="caution">
    <text evidence="2">The sequence shown here is derived from an EMBL/GenBank/DDBJ whole genome shotgun (WGS) entry which is preliminary data.</text>
</comment>
<dbReference type="Gene3D" id="3.30.160.100">
    <property type="entry name" value="Ribosome hibernation promotion factor-like"/>
    <property type="match status" value="1"/>
</dbReference>
<evidence type="ECO:0000313" key="3">
    <source>
        <dbReference type="Proteomes" id="UP000315759"/>
    </source>
</evidence>
<dbReference type="InterPro" id="IPR036567">
    <property type="entry name" value="RHF-like"/>
</dbReference>
<dbReference type="Proteomes" id="UP000315759">
    <property type="component" value="Unassembled WGS sequence"/>
</dbReference>
<protein>
    <recommendedName>
        <fullName evidence="4">HPF/RaiA family ribosome-associated protein</fullName>
    </recommendedName>
</protein>
<sequence>MGAGFKEQEREQVLEVLSPLGAHLARWDPSEVEVDVSVHERGGKEQRVTLRAHLPCCPPLVAVGYDSDLVRALAEARRDLITQIDRHKAEREPKRNRHLRQDTIRRPGSSAGAGS</sequence>
<gene>
    <name evidence="2" type="ORF">D8S82_02270</name>
</gene>
<feature type="region of interest" description="Disordered" evidence="1">
    <location>
        <begin position="84"/>
        <end position="115"/>
    </location>
</feature>
<evidence type="ECO:0000256" key="1">
    <source>
        <dbReference type="SAM" id="MobiDB-lite"/>
    </source>
</evidence>
<keyword evidence="3" id="KW-1185">Reference proteome</keyword>
<feature type="compositionally biased region" description="Basic and acidic residues" evidence="1">
    <location>
        <begin position="84"/>
        <end position="105"/>
    </location>
</feature>
<name>A0A544W867_9MYCO</name>